<dbReference type="EMBL" id="MPPL01000001">
    <property type="protein sequence ID" value="OKS89042.1"/>
    <property type="molecule type" value="Genomic_DNA"/>
</dbReference>
<organism evidence="1 2">
    <name type="scientific">Mucilaginibacter polytrichastri</name>
    <dbReference type="NCBI Taxonomy" id="1302689"/>
    <lineage>
        <taxon>Bacteria</taxon>
        <taxon>Pseudomonadati</taxon>
        <taxon>Bacteroidota</taxon>
        <taxon>Sphingobacteriia</taxon>
        <taxon>Sphingobacteriales</taxon>
        <taxon>Sphingobacteriaceae</taxon>
        <taxon>Mucilaginibacter</taxon>
    </lineage>
</organism>
<dbReference type="RefSeq" id="WP_216351089.1">
    <property type="nucleotide sequence ID" value="NZ_FPAM01000007.1"/>
</dbReference>
<accession>A0A1Q6A4X0</accession>
<comment type="caution">
    <text evidence="1">The sequence shown here is derived from an EMBL/GenBank/DDBJ whole genome shotgun (WGS) entry which is preliminary data.</text>
</comment>
<evidence type="ECO:0000313" key="1">
    <source>
        <dbReference type="EMBL" id="OKS89042.1"/>
    </source>
</evidence>
<proteinExistence type="predicted"/>
<name>A0A1Q6A4X0_9SPHI</name>
<dbReference type="Proteomes" id="UP000186720">
    <property type="component" value="Unassembled WGS sequence"/>
</dbReference>
<evidence type="ECO:0000313" key="2">
    <source>
        <dbReference type="Proteomes" id="UP000186720"/>
    </source>
</evidence>
<reference evidence="1 2" key="1">
    <citation type="submission" date="2016-11" db="EMBL/GenBank/DDBJ databases">
        <title>Whole Genome Sequencing of Mucilaginibacter polytrichastri RG4-7(T) isolated from the moss sample.</title>
        <authorList>
            <person name="Li Y."/>
        </authorList>
    </citation>
    <scope>NUCLEOTIDE SEQUENCE [LARGE SCALE GENOMIC DNA]</scope>
    <source>
        <strain evidence="1 2">RG4-7</strain>
    </source>
</reference>
<dbReference type="STRING" id="1302689.RG47T_4522"/>
<protein>
    <submittedName>
        <fullName evidence="1">Uncharacterized protein</fullName>
    </submittedName>
</protein>
<gene>
    <name evidence="1" type="ORF">RG47T_4522</name>
</gene>
<sequence>MANLRFVFNTWDSETDHTFHEFESVEYTDEPPNTLLNLGEFIMLIKNTNWIY</sequence>
<dbReference type="AlphaFoldDB" id="A0A1Q6A4X0"/>
<keyword evidence="2" id="KW-1185">Reference proteome</keyword>